<evidence type="ECO:0000256" key="2">
    <source>
        <dbReference type="ARBA" id="ARBA00006727"/>
    </source>
</evidence>
<organism evidence="7 8">
    <name type="scientific">Aspergillus terreus</name>
    <dbReference type="NCBI Taxonomy" id="33178"/>
    <lineage>
        <taxon>Eukaryota</taxon>
        <taxon>Fungi</taxon>
        <taxon>Dikarya</taxon>
        <taxon>Ascomycota</taxon>
        <taxon>Pezizomycotina</taxon>
        <taxon>Eurotiomycetes</taxon>
        <taxon>Eurotiomycetidae</taxon>
        <taxon>Eurotiales</taxon>
        <taxon>Aspergillaceae</taxon>
        <taxon>Aspergillus</taxon>
        <taxon>Aspergillus subgen. Circumdati</taxon>
    </lineage>
</organism>
<dbReference type="OrthoDB" id="5667at2759"/>
<dbReference type="Pfam" id="PF07690">
    <property type="entry name" value="MFS_1"/>
    <property type="match status" value="1"/>
</dbReference>
<sequence>MGIGVFQSYYESHQLQQYSASDISWIASLELFIMFSGGPIIGRIYDRQGPRYLLLFGSFMHVFGLMMASLGTEYYQILLAQGICSPIGISCLFTPATYCTLTWFHRRRGLAMGIISAGSSLGGVVFSIMIDYLITDVGFAWAIRIAAFLILAMLIFSNLTVRSRIQPDPKNLRLVDYVKPLRERVYLLTSIGSFLFYLGMFLPIDYIQVQATAYGMGLDLGNYLIPVLNAASLFGRISPGWLGDRMGTYNVQILMSIFSGTLALALWIPAKGNAAMIVFAALYGFGSGAFVSLLPAMIAQISDMKEIGTRTGVEFAIMSVAALVSNPIGGKLIRYDPMDFTHLQIFCGVVLLGGACFFALARIALAGPGLIHKV</sequence>
<proteinExistence type="inferred from homology"/>
<comment type="subcellular location">
    <subcellularLocation>
        <location evidence="1">Membrane</location>
        <topology evidence="1">Multi-pass membrane protein</topology>
    </subcellularLocation>
</comment>
<reference evidence="7 8" key="1">
    <citation type="submission" date="2020-01" db="EMBL/GenBank/DDBJ databases">
        <title>Aspergillus terreus IFO 6365 whole genome shotgun sequence.</title>
        <authorList>
            <person name="Kanamasa S."/>
            <person name="Takahashi H."/>
        </authorList>
    </citation>
    <scope>NUCLEOTIDE SEQUENCE [LARGE SCALE GENOMIC DNA]</scope>
    <source>
        <strain evidence="7 8">IFO 6365</strain>
    </source>
</reference>
<dbReference type="GO" id="GO:0022857">
    <property type="term" value="F:transmembrane transporter activity"/>
    <property type="evidence" value="ECO:0007669"/>
    <property type="project" value="InterPro"/>
</dbReference>
<keyword evidence="3" id="KW-0813">Transport</keyword>
<dbReference type="EMBL" id="BLJY01000016">
    <property type="protein sequence ID" value="GFF21747.1"/>
    <property type="molecule type" value="Genomic_DNA"/>
</dbReference>
<dbReference type="PROSITE" id="PS50850">
    <property type="entry name" value="MFS"/>
    <property type="match status" value="1"/>
</dbReference>
<dbReference type="SUPFAM" id="SSF103473">
    <property type="entry name" value="MFS general substrate transporter"/>
    <property type="match status" value="1"/>
</dbReference>
<comment type="caution">
    <text evidence="7">The sequence shown here is derived from an EMBL/GenBank/DDBJ whole genome shotgun (WGS) entry which is preliminary data.</text>
</comment>
<evidence type="ECO:0000313" key="7">
    <source>
        <dbReference type="EMBL" id="GFF21747.1"/>
    </source>
</evidence>
<protein>
    <submittedName>
        <fullName evidence="7">Monocarboxylate permease-like protein</fullName>
    </submittedName>
</protein>
<evidence type="ECO:0000256" key="4">
    <source>
        <dbReference type="ARBA" id="ARBA00022692"/>
    </source>
</evidence>
<dbReference type="Gene3D" id="1.20.1250.20">
    <property type="entry name" value="MFS general substrate transporter like domains"/>
    <property type="match status" value="1"/>
</dbReference>
<dbReference type="InterPro" id="IPR036259">
    <property type="entry name" value="MFS_trans_sf"/>
</dbReference>
<evidence type="ECO:0000256" key="6">
    <source>
        <dbReference type="ARBA" id="ARBA00023136"/>
    </source>
</evidence>
<name>A0A5M3ZDT7_ASPTE</name>
<keyword evidence="4" id="KW-0812">Transmembrane</keyword>
<dbReference type="PANTHER" id="PTHR11360:SF224">
    <property type="entry name" value="MAJOR FACILITATOR SUPERFAMILY (MFS) PROFILE DOMAIN-CONTAINING PROTEIN-RELATED"/>
    <property type="match status" value="1"/>
</dbReference>
<keyword evidence="5" id="KW-1133">Transmembrane helix</keyword>
<dbReference type="VEuPathDB" id="FungiDB:ATEG_10319"/>
<dbReference type="InterPro" id="IPR011701">
    <property type="entry name" value="MFS"/>
</dbReference>
<evidence type="ECO:0000256" key="5">
    <source>
        <dbReference type="ARBA" id="ARBA00022989"/>
    </source>
</evidence>
<dbReference type="Proteomes" id="UP000452235">
    <property type="component" value="Unassembled WGS sequence"/>
</dbReference>
<keyword evidence="6" id="KW-0472">Membrane</keyword>
<comment type="similarity">
    <text evidence="2">Belongs to the major facilitator superfamily. Monocarboxylate porter (TC 2.A.1.13) family.</text>
</comment>
<dbReference type="PANTHER" id="PTHR11360">
    <property type="entry name" value="MONOCARBOXYLATE TRANSPORTER"/>
    <property type="match status" value="1"/>
</dbReference>
<evidence type="ECO:0000256" key="1">
    <source>
        <dbReference type="ARBA" id="ARBA00004141"/>
    </source>
</evidence>
<gene>
    <name evidence="7" type="ORF">ATEIFO6365_0016007100</name>
</gene>
<dbReference type="InterPro" id="IPR050327">
    <property type="entry name" value="Proton-linked_MCT"/>
</dbReference>
<keyword evidence="8" id="KW-1185">Reference proteome</keyword>
<dbReference type="InterPro" id="IPR020846">
    <property type="entry name" value="MFS_dom"/>
</dbReference>
<accession>A0A5M3ZDT7</accession>
<evidence type="ECO:0000256" key="3">
    <source>
        <dbReference type="ARBA" id="ARBA00022448"/>
    </source>
</evidence>
<dbReference type="AlphaFoldDB" id="A0A5M3ZDT7"/>
<evidence type="ECO:0000313" key="8">
    <source>
        <dbReference type="Proteomes" id="UP000452235"/>
    </source>
</evidence>
<dbReference type="GO" id="GO:0016020">
    <property type="term" value="C:membrane"/>
    <property type="evidence" value="ECO:0007669"/>
    <property type="project" value="UniProtKB-SubCell"/>
</dbReference>